<sequence length="530" mass="57016">MLFITNQVSSSNNFSSGYVFATTNIIQNAFIDVSDNVYSTTVYPLFQSQSTFTNLKIQFGAQTLNSGSFILSSVQSIIINQMNIISRPGSQITVNANSQLNILTNSPTGAVINNMLVNIFIASSSGNITLINNINGVFNVSGYQVIGNYNSTSTVAMIGLNVKTATINVNQVRLQPSSFNVGNGSSYLFGSSVLSVSTIMINNFAVIIGSSSNFLLLGSISTTDADANYYMFGGVVAYISSASSVSVNNVLLDSYQKFSTSYVSWSGFLIGNIYSSSSNTTIQNVCLLQKIWSTTLKYSNFGLIGWNYGNTSIQNAWITFHVHGDLFYSFGVIGYQYSSSIYAEVKNLRTFVNVSSSKGYYIGLIFGYESAKNCSVQNTSLVGGNINSGSTYYVGGIFGYQSNNMTVLSSSIFELNIQGDCYYASGIIGYEDMNANATILDSSISSTNIFGSYQVGGLIGQCKATLHLTNILITFVRLSGSSTSFGIVVGQNEGGTYSFTNSTARSNFIKDVQQTECTVLKTNSWSITGC</sequence>
<accession>A0AA86UY86</accession>
<name>A0AA86UY86_9EUKA</name>
<reference evidence="1" key="1">
    <citation type="submission" date="2023-06" db="EMBL/GenBank/DDBJ databases">
        <authorList>
            <person name="Kurt Z."/>
        </authorList>
    </citation>
    <scope>NUCLEOTIDE SEQUENCE</scope>
</reference>
<gene>
    <name evidence="1" type="ORF">HINF_LOCUS40263</name>
    <name evidence="2" type="ORF">HINF_LOCUS8518</name>
</gene>
<dbReference type="Gene3D" id="2.160.20.110">
    <property type="match status" value="1"/>
</dbReference>
<evidence type="ECO:0000313" key="2">
    <source>
        <dbReference type="EMBL" id="CAL5985057.1"/>
    </source>
</evidence>
<reference evidence="2 3" key="2">
    <citation type="submission" date="2024-07" db="EMBL/GenBank/DDBJ databases">
        <authorList>
            <person name="Akdeniz Z."/>
        </authorList>
    </citation>
    <scope>NUCLEOTIDE SEQUENCE [LARGE SCALE GENOMIC DNA]</scope>
</reference>
<keyword evidence="3" id="KW-1185">Reference proteome</keyword>
<dbReference type="EMBL" id="CATOUU010000834">
    <property type="protein sequence ID" value="CAI9952618.1"/>
    <property type="molecule type" value="Genomic_DNA"/>
</dbReference>
<comment type="caution">
    <text evidence="1">The sequence shown here is derived from an EMBL/GenBank/DDBJ whole genome shotgun (WGS) entry which is preliminary data.</text>
</comment>
<dbReference type="AlphaFoldDB" id="A0AA86UY86"/>
<dbReference type="Proteomes" id="UP001642409">
    <property type="component" value="Unassembled WGS sequence"/>
</dbReference>
<dbReference type="EMBL" id="CAXDID020000018">
    <property type="protein sequence ID" value="CAL5985057.1"/>
    <property type="molecule type" value="Genomic_DNA"/>
</dbReference>
<protein>
    <submittedName>
        <fullName evidence="2">Hypothetical_protein</fullName>
    </submittedName>
</protein>
<evidence type="ECO:0000313" key="1">
    <source>
        <dbReference type="EMBL" id="CAI9952618.1"/>
    </source>
</evidence>
<evidence type="ECO:0000313" key="3">
    <source>
        <dbReference type="Proteomes" id="UP001642409"/>
    </source>
</evidence>
<proteinExistence type="predicted"/>
<organism evidence="1">
    <name type="scientific">Hexamita inflata</name>
    <dbReference type="NCBI Taxonomy" id="28002"/>
    <lineage>
        <taxon>Eukaryota</taxon>
        <taxon>Metamonada</taxon>
        <taxon>Diplomonadida</taxon>
        <taxon>Hexamitidae</taxon>
        <taxon>Hexamitinae</taxon>
        <taxon>Hexamita</taxon>
    </lineage>
</organism>